<dbReference type="GO" id="GO:0016301">
    <property type="term" value="F:kinase activity"/>
    <property type="evidence" value="ECO:0007669"/>
    <property type="project" value="UniProtKB-KW"/>
</dbReference>
<dbReference type="KEGG" id="auh:AWM75_00445"/>
<comment type="cofactor">
    <cofactor evidence="1">
        <name>K(+)</name>
        <dbReference type="ChEBI" id="CHEBI:29103"/>
    </cofactor>
</comment>
<dbReference type="InterPro" id="IPR015806">
    <property type="entry name" value="Pyrv_Knase_insert_dom_sf"/>
</dbReference>
<evidence type="ECO:0000256" key="7">
    <source>
        <dbReference type="ARBA" id="ARBA00022723"/>
    </source>
</evidence>
<dbReference type="GO" id="GO:0004743">
    <property type="term" value="F:pyruvate kinase activity"/>
    <property type="evidence" value="ECO:0007669"/>
    <property type="project" value="UniProtKB-EC"/>
</dbReference>
<comment type="pathway">
    <text evidence="2 14">Carbohydrate degradation; glycolysis; pyruvate from D-glyceraldehyde 3-phosphate: step 5/5.</text>
</comment>
<dbReference type="Pfam" id="PF00224">
    <property type="entry name" value="PK"/>
    <property type="match status" value="1"/>
</dbReference>
<evidence type="ECO:0000256" key="1">
    <source>
        <dbReference type="ARBA" id="ARBA00001958"/>
    </source>
</evidence>
<keyword evidence="7" id="KW-0479">Metal-binding</keyword>
<dbReference type="PRINTS" id="PR01050">
    <property type="entry name" value="PYRUVTKNASE"/>
</dbReference>
<dbReference type="InterPro" id="IPR001697">
    <property type="entry name" value="Pyr_Knase"/>
</dbReference>
<evidence type="ECO:0000256" key="6">
    <source>
        <dbReference type="ARBA" id="ARBA00022679"/>
    </source>
</evidence>
<evidence type="ECO:0000256" key="10">
    <source>
        <dbReference type="ARBA" id="ARBA00022840"/>
    </source>
</evidence>
<keyword evidence="13" id="KW-0670">Pyruvate</keyword>
<dbReference type="SUPFAM" id="SSF51621">
    <property type="entry name" value="Phosphoenolpyruvate/pyruvate domain"/>
    <property type="match status" value="1"/>
</dbReference>
<dbReference type="InterPro" id="IPR015793">
    <property type="entry name" value="Pyrv_Knase_brl"/>
</dbReference>
<evidence type="ECO:0000256" key="9">
    <source>
        <dbReference type="ARBA" id="ARBA00022777"/>
    </source>
</evidence>
<keyword evidence="12 14" id="KW-0324">Glycolysis</keyword>
<dbReference type="GO" id="GO:0005524">
    <property type="term" value="F:ATP binding"/>
    <property type="evidence" value="ECO:0007669"/>
    <property type="project" value="UniProtKB-KW"/>
</dbReference>
<keyword evidence="16" id="KW-1185">Reference proteome</keyword>
<gene>
    <name evidence="15" type="ORF">AWM75_00445</name>
</gene>
<keyword evidence="9 14" id="KW-0418">Kinase</keyword>
<proteinExistence type="inferred from homology"/>
<dbReference type="STRING" id="128944.AWM75_00445"/>
<evidence type="ECO:0000256" key="2">
    <source>
        <dbReference type="ARBA" id="ARBA00004997"/>
    </source>
</evidence>
<dbReference type="InterPro" id="IPR011037">
    <property type="entry name" value="Pyrv_Knase-like_insert_dom_sf"/>
</dbReference>
<dbReference type="Proteomes" id="UP000062260">
    <property type="component" value="Chromosome"/>
</dbReference>
<keyword evidence="11 14" id="KW-0460">Magnesium</keyword>
<dbReference type="Gene3D" id="3.20.20.60">
    <property type="entry name" value="Phosphoenolpyruvate-binding domains"/>
    <property type="match status" value="1"/>
</dbReference>
<keyword evidence="6 14" id="KW-0808">Transferase</keyword>
<evidence type="ECO:0000313" key="15">
    <source>
        <dbReference type="EMBL" id="AMB98552.1"/>
    </source>
</evidence>
<dbReference type="AlphaFoldDB" id="A0A0X8FJP0"/>
<name>A0A0X8FJP0_9LACT</name>
<accession>A0A0X8FJP0</accession>
<evidence type="ECO:0000256" key="11">
    <source>
        <dbReference type="ARBA" id="ARBA00022842"/>
    </source>
</evidence>
<dbReference type="GO" id="GO:0030955">
    <property type="term" value="F:potassium ion binding"/>
    <property type="evidence" value="ECO:0007669"/>
    <property type="project" value="InterPro"/>
</dbReference>
<dbReference type="OrthoDB" id="9812123at2"/>
<evidence type="ECO:0000256" key="5">
    <source>
        <dbReference type="ARBA" id="ARBA00018587"/>
    </source>
</evidence>
<organism evidence="15 16">
    <name type="scientific">Aerococcus urinaehominis</name>
    <dbReference type="NCBI Taxonomy" id="128944"/>
    <lineage>
        <taxon>Bacteria</taxon>
        <taxon>Bacillati</taxon>
        <taxon>Bacillota</taxon>
        <taxon>Bacilli</taxon>
        <taxon>Lactobacillales</taxon>
        <taxon>Aerococcaceae</taxon>
        <taxon>Aerococcus</taxon>
    </lineage>
</organism>
<dbReference type="UniPathway" id="UPA00109">
    <property type="reaction ID" value="UER00188"/>
</dbReference>
<dbReference type="Gene3D" id="2.40.33.10">
    <property type="entry name" value="PK beta-barrel domain-like"/>
    <property type="match status" value="1"/>
</dbReference>
<dbReference type="InterPro" id="IPR015813">
    <property type="entry name" value="Pyrv/PenolPyrv_kinase-like_dom"/>
</dbReference>
<evidence type="ECO:0000256" key="14">
    <source>
        <dbReference type="RuleBase" id="RU000504"/>
    </source>
</evidence>
<keyword evidence="8" id="KW-0547">Nucleotide-binding</keyword>
<dbReference type="InterPro" id="IPR040442">
    <property type="entry name" value="Pyrv_kinase-like_dom_sf"/>
</dbReference>
<reference evidence="16" key="2">
    <citation type="submission" date="2016-01" db="EMBL/GenBank/DDBJ databases">
        <title>Six Aerococcus type strain genome sequencing and assembly using PacBio and Illumina Hiseq.</title>
        <authorList>
            <person name="Carkaci D."/>
            <person name="Dargis R."/>
            <person name="Nielsen X.C."/>
            <person name="Skovgaard O."/>
            <person name="Fuursted K."/>
            <person name="Christensen J.J."/>
        </authorList>
    </citation>
    <scope>NUCLEOTIDE SEQUENCE [LARGE SCALE GENOMIC DNA]</scope>
    <source>
        <strain evidence="16">CCUG42038B</strain>
    </source>
</reference>
<evidence type="ECO:0000256" key="8">
    <source>
        <dbReference type="ARBA" id="ARBA00022741"/>
    </source>
</evidence>
<keyword evidence="10" id="KW-0067">ATP-binding</keyword>
<reference evidence="15 16" key="1">
    <citation type="journal article" date="2016" name="Genome Announc.">
        <title>Complete Genome Sequences of Aerococcus christensenii CCUG 28831T, Aerococcus sanguinicola CCUG 43001T, Aerococcus urinae CCUG 36881T, Aerococcus urinaeequi CCUG 28094T, Aerococcus urinaehominis CCUG 42038 BT, and Aerococcus viridans CCUG 4311T.</title>
        <authorList>
            <person name="Carkaci D."/>
            <person name="Dargis R."/>
            <person name="Nielsen X.C."/>
            <person name="Skovgaard O."/>
            <person name="Fuursted K."/>
            <person name="Christensen J.J."/>
        </authorList>
    </citation>
    <scope>NUCLEOTIDE SEQUENCE [LARGE SCALE GENOMIC DNA]</scope>
    <source>
        <strain evidence="15 16">CCUG42038B</strain>
    </source>
</reference>
<dbReference type="PANTHER" id="PTHR11817">
    <property type="entry name" value="PYRUVATE KINASE"/>
    <property type="match status" value="1"/>
</dbReference>
<dbReference type="SUPFAM" id="SSF50800">
    <property type="entry name" value="PK beta-barrel domain-like"/>
    <property type="match status" value="1"/>
</dbReference>
<evidence type="ECO:0000256" key="12">
    <source>
        <dbReference type="ARBA" id="ARBA00023152"/>
    </source>
</evidence>
<dbReference type="EC" id="2.7.1.40" evidence="4 14"/>
<evidence type="ECO:0000256" key="3">
    <source>
        <dbReference type="ARBA" id="ARBA00008663"/>
    </source>
</evidence>
<protein>
    <recommendedName>
        <fullName evidence="5 14">Pyruvate kinase</fullName>
        <ecNumber evidence="4 14">2.7.1.40</ecNumber>
    </recommendedName>
</protein>
<dbReference type="EMBL" id="CP014163">
    <property type="protein sequence ID" value="AMB98552.1"/>
    <property type="molecule type" value="Genomic_DNA"/>
</dbReference>
<dbReference type="GO" id="GO:0000287">
    <property type="term" value="F:magnesium ion binding"/>
    <property type="evidence" value="ECO:0007669"/>
    <property type="project" value="InterPro"/>
</dbReference>
<evidence type="ECO:0000313" key="16">
    <source>
        <dbReference type="Proteomes" id="UP000062260"/>
    </source>
</evidence>
<comment type="catalytic activity">
    <reaction evidence="14">
        <text>pyruvate + ATP = phosphoenolpyruvate + ADP + H(+)</text>
        <dbReference type="Rhea" id="RHEA:18157"/>
        <dbReference type="ChEBI" id="CHEBI:15361"/>
        <dbReference type="ChEBI" id="CHEBI:15378"/>
        <dbReference type="ChEBI" id="CHEBI:30616"/>
        <dbReference type="ChEBI" id="CHEBI:58702"/>
        <dbReference type="ChEBI" id="CHEBI:456216"/>
        <dbReference type="EC" id="2.7.1.40"/>
    </reaction>
</comment>
<dbReference type="RefSeq" id="WP_067977211.1">
    <property type="nucleotide sequence ID" value="NZ_CP014163.1"/>
</dbReference>
<evidence type="ECO:0000256" key="4">
    <source>
        <dbReference type="ARBA" id="ARBA00012142"/>
    </source>
</evidence>
<sequence length="484" mass="53282">MLGLLEELEKIRLEVYKQGQEYYRSWSPTDIRPDYRDSAQNLAYYRALRQIDLVSLQESLLAYGLNPFVNIESDVLAGLDQAINHLAAMQENGKQADEPAPANKPDKLLAQRQLDFYGQSDQAAIMVTMPPNAVDDLQLIADMQAAGMTVARINTAHENIADWQAMVANLHQNQANLPVYFDTAGPKVRISALYTRLQNPKLVKGDQFFISYREELGPFQDQDLVLTCPYEDLIKSLAVGDQVVMYDGDVSGQVTSCHPAGVVVTVTGVRKEKGQKIKATKGINFPEKDLGLDILSPDDQAAIAGIARADLATGFNLSYLRQTDDLIAIKACLAKNYGQASQDLKLNLKIETQAALDNIYELIIEGNRHHQAGLMIARGDLAAELGFVAMASLQEELLRLGRAGHIPVVLATQVLDNLVKTGIPSRAEISDVMLAGRSQCVMLNKGPYISRGIATLKRLLTASNHYFNHQVPYMGLSPLGHQLK</sequence>
<comment type="similarity">
    <text evidence="3 14">Belongs to the pyruvate kinase family.</text>
</comment>
<evidence type="ECO:0000256" key="13">
    <source>
        <dbReference type="ARBA" id="ARBA00023317"/>
    </source>
</evidence>